<accession>L1IJ77</accession>
<dbReference type="Proteomes" id="UP000011087">
    <property type="component" value="Unassembled WGS sequence"/>
</dbReference>
<evidence type="ECO:0000256" key="1">
    <source>
        <dbReference type="SAM" id="Phobius"/>
    </source>
</evidence>
<reference evidence="4" key="2">
    <citation type="submission" date="2012-11" db="EMBL/GenBank/DDBJ databases">
        <authorList>
            <person name="Kuo A."/>
            <person name="Curtis B.A."/>
            <person name="Tanifuji G."/>
            <person name="Burki F."/>
            <person name="Gruber A."/>
            <person name="Irimia M."/>
            <person name="Maruyama S."/>
            <person name="Arias M.C."/>
            <person name="Ball S.G."/>
            <person name="Gile G.H."/>
            <person name="Hirakawa Y."/>
            <person name="Hopkins J.F."/>
            <person name="Rensing S.A."/>
            <person name="Schmutz J."/>
            <person name="Symeonidi A."/>
            <person name="Elias M."/>
            <person name="Eveleigh R.J."/>
            <person name="Herman E.K."/>
            <person name="Klute M.J."/>
            <person name="Nakayama T."/>
            <person name="Obornik M."/>
            <person name="Reyes-Prieto A."/>
            <person name="Armbrust E.V."/>
            <person name="Aves S.J."/>
            <person name="Beiko R.G."/>
            <person name="Coutinho P."/>
            <person name="Dacks J.B."/>
            <person name="Durnford D.G."/>
            <person name="Fast N.M."/>
            <person name="Green B.R."/>
            <person name="Grisdale C."/>
            <person name="Hempe F."/>
            <person name="Henrissat B."/>
            <person name="Hoppner M.P."/>
            <person name="Ishida K.-I."/>
            <person name="Kim E."/>
            <person name="Koreny L."/>
            <person name="Kroth P.G."/>
            <person name="Liu Y."/>
            <person name="Malik S.-B."/>
            <person name="Maier U.G."/>
            <person name="McRose D."/>
            <person name="Mock T."/>
            <person name="Neilson J.A."/>
            <person name="Onodera N.T."/>
            <person name="Poole A.M."/>
            <person name="Pritham E.J."/>
            <person name="Richards T.A."/>
            <person name="Rocap G."/>
            <person name="Roy S.W."/>
            <person name="Sarai C."/>
            <person name="Schaack S."/>
            <person name="Shirato S."/>
            <person name="Slamovits C.H."/>
            <person name="Spencer D.F."/>
            <person name="Suzuki S."/>
            <person name="Worden A.Z."/>
            <person name="Zauner S."/>
            <person name="Barry K."/>
            <person name="Bell C."/>
            <person name="Bharti A.K."/>
            <person name="Crow J.A."/>
            <person name="Grimwood J."/>
            <person name="Kramer R."/>
            <person name="Lindquist E."/>
            <person name="Lucas S."/>
            <person name="Salamov A."/>
            <person name="McFadden G.I."/>
            <person name="Lane C.E."/>
            <person name="Keeling P.J."/>
            <person name="Gray M.W."/>
            <person name="Grigoriev I.V."/>
            <person name="Archibald J.M."/>
        </authorList>
    </citation>
    <scope>NUCLEOTIDE SEQUENCE</scope>
    <source>
        <strain evidence="4">CCMP2712</strain>
    </source>
</reference>
<organism evidence="2">
    <name type="scientific">Guillardia theta (strain CCMP2712)</name>
    <name type="common">Cryptophyte</name>
    <dbReference type="NCBI Taxonomy" id="905079"/>
    <lineage>
        <taxon>Eukaryota</taxon>
        <taxon>Cryptophyceae</taxon>
        <taxon>Pyrenomonadales</taxon>
        <taxon>Geminigeraceae</taxon>
        <taxon>Guillardia</taxon>
    </lineage>
</organism>
<proteinExistence type="predicted"/>
<gene>
    <name evidence="2" type="ORF">GUITHDRAFT_117521</name>
</gene>
<dbReference type="PaxDb" id="55529-EKX36293"/>
<feature type="transmembrane region" description="Helical" evidence="1">
    <location>
        <begin position="297"/>
        <end position="321"/>
    </location>
</feature>
<dbReference type="HOGENOM" id="CLU_784001_0_0_1"/>
<dbReference type="EnsemblProtists" id="EKX36293">
    <property type="protein sequence ID" value="EKX36293"/>
    <property type="gene ID" value="GUITHDRAFT_117521"/>
</dbReference>
<dbReference type="EMBL" id="JH993076">
    <property type="protein sequence ID" value="EKX36293.1"/>
    <property type="molecule type" value="Genomic_DNA"/>
</dbReference>
<dbReference type="KEGG" id="gtt:GUITHDRAFT_117521"/>
<keyword evidence="1" id="KW-1133">Transmembrane helix</keyword>
<reference evidence="3" key="3">
    <citation type="submission" date="2016-03" db="UniProtKB">
        <authorList>
            <consortium name="EnsemblProtists"/>
        </authorList>
    </citation>
    <scope>IDENTIFICATION</scope>
</reference>
<evidence type="ECO:0000313" key="2">
    <source>
        <dbReference type="EMBL" id="EKX36293.1"/>
    </source>
</evidence>
<evidence type="ECO:0000313" key="4">
    <source>
        <dbReference type="Proteomes" id="UP000011087"/>
    </source>
</evidence>
<dbReference type="GeneID" id="17293060"/>
<evidence type="ECO:0000313" key="3">
    <source>
        <dbReference type="EnsemblProtists" id="EKX36293"/>
    </source>
</evidence>
<name>L1IJ77_GUITC</name>
<reference evidence="2 4" key="1">
    <citation type="journal article" date="2012" name="Nature">
        <title>Algal genomes reveal evolutionary mosaicism and the fate of nucleomorphs.</title>
        <authorList>
            <consortium name="DOE Joint Genome Institute"/>
            <person name="Curtis B.A."/>
            <person name="Tanifuji G."/>
            <person name="Burki F."/>
            <person name="Gruber A."/>
            <person name="Irimia M."/>
            <person name="Maruyama S."/>
            <person name="Arias M.C."/>
            <person name="Ball S.G."/>
            <person name="Gile G.H."/>
            <person name="Hirakawa Y."/>
            <person name="Hopkins J.F."/>
            <person name="Kuo A."/>
            <person name="Rensing S.A."/>
            <person name="Schmutz J."/>
            <person name="Symeonidi A."/>
            <person name="Elias M."/>
            <person name="Eveleigh R.J."/>
            <person name="Herman E.K."/>
            <person name="Klute M.J."/>
            <person name="Nakayama T."/>
            <person name="Obornik M."/>
            <person name="Reyes-Prieto A."/>
            <person name="Armbrust E.V."/>
            <person name="Aves S.J."/>
            <person name="Beiko R.G."/>
            <person name="Coutinho P."/>
            <person name="Dacks J.B."/>
            <person name="Durnford D.G."/>
            <person name="Fast N.M."/>
            <person name="Green B.R."/>
            <person name="Grisdale C.J."/>
            <person name="Hempel F."/>
            <person name="Henrissat B."/>
            <person name="Hoppner M.P."/>
            <person name="Ishida K."/>
            <person name="Kim E."/>
            <person name="Koreny L."/>
            <person name="Kroth P.G."/>
            <person name="Liu Y."/>
            <person name="Malik S.B."/>
            <person name="Maier U.G."/>
            <person name="McRose D."/>
            <person name="Mock T."/>
            <person name="Neilson J.A."/>
            <person name="Onodera N.T."/>
            <person name="Poole A.M."/>
            <person name="Pritham E.J."/>
            <person name="Richards T.A."/>
            <person name="Rocap G."/>
            <person name="Roy S.W."/>
            <person name="Sarai C."/>
            <person name="Schaack S."/>
            <person name="Shirato S."/>
            <person name="Slamovits C.H."/>
            <person name="Spencer D.F."/>
            <person name="Suzuki S."/>
            <person name="Worden A.Z."/>
            <person name="Zauner S."/>
            <person name="Barry K."/>
            <person name="Bell C."/>
            <person name="Bharti A.K."/>
            <person name="Crow J.A."/>
            <person name="Grimwood J."/>
            <person name="Kramer R."/>
            <person name="Lindquist E."/>
            <person name="Lucas S."/>
            <person name="Salamov A."/>
            <person name="McFadden G.I."/>
            <person name="Lane C.E."/>
            <person name="Keeling P.J."/>
            <person name="Gray M.W."/>
            <person name="Grigoriev I.V."/>
            <person name="Archibald J.M."/>
        </authorList>
    </citation>
    <scope>NUCLEOTIDE SEQUENCE</scope>
    <source>
        <strain evidence="2 4">CCMP2712</strain>
    </source>
</reference>
<dbReference type="RefSeq" id="XP_005823273.1">
    <property type="nucleotide sequence ID" value="XM_005823216.1"/>
</dbReference>
<dbReference type="OrthoDB" id="10544530at2759"/>
<dbReference type="AlphaFoldDB" id="L1IJ77"/>
<sequence length="354" mass="38408">MDVTISCLGASCTEREGSPAAAAVYDANKADVIGYDPKLCPDGKNYCSMCQNISELWNSNSADPSWITFSQIFNATGAPTDIYPNNGAPIVSVRGQVFPGNQYHYFEFLVQNGDAYAGTDARRDNIFLTLVSPQSIPVAKGQVSTVSSVDSAKLPAYDFYVGQGCIPQEGSWNNQGYGNINANEKVKSINVNVTQDGRYFIALQSRKERYSVAAFDFTMKLSRGSMVARNKNTRCTQLVYRYPDEIRRMTDEFRQSGTVGTTSGSAIPYCGATPADKKFNIIYKQPPKSNALTNRQISIIVGGAGGGIVLGALASGLCLFVRYKRTTKRMAKFSSLSRGLPEALLDGEGQEVAV</sequence>
<keyword evidence="4" id="KW-1185">Reference proteome</keyword>
<keyword evidence="1" id="KW-0812">Transmembrane</keyword>
<keyword evidence="1" id="KW-0472">Membrane</keyword>
<protein>
    <submittedName>
        <fullName evidence="2 3">Uncharacterized protein</fullName>
    </submittedName>
</protein>